<evidence type="ECO:0000313" key="1">
    <source>
        <dbReference type="EMBL" id="KAJ7651300.1"/>
    </source>
</evidence>
<protein>
    <recommendedName>
        <fullName evidence="3">Protein kinase domain-containing protein</fullName>
    </recommendedName>
</protein>
<organism evidence="1 2">
    <name type="scientific">Roridomyces roridus</name>
    <dbReference type="NCBI Taxonomy" id="1738132"/>
    <lineage>
        <taxon>Eukaryota</taxon>
        <taxon>Fungi</taxon>
        <taxon>Dikarya</taxon>
        <taxon>Basidiomycota</taxon>
        <taxon>Agaricomycotina</taxon>
        <taxon>Agaricomycetes</taxon>
        <taxon>Agaricomycetidae</taxon>
        <taxon>Agaricales</taxon>
        <taxon>Marasmiineae</taxon>
        <taxon>Mycenaceae</taxon>
        <taxon>Roridomyces</taxon>
    </lineage>
</organism>
<reference evidence="1" key="1">
    <citation type="submission" date="2023-03" db="EMBL/GenBank/DDBJ databases">
        <title>Massive genome expansion in bonnet fungi (Mycena s.s.) driven by repeated elements and novel gene families across ecological guilds.</title>
        <authorList>
            <consortium name="Lawrence Berkeley National Laboratory"/>
            <person name="Harder C.B."/>
            <person name="Miyauchi S."/>
            <person name="Viragh M."/>
            <person name="Kuo A."/>
            <person name="Thoen E."/>
            <person name="Andreopoulos B."/>
            <person name="Lu D."/>
            <person name="Skrede I."/>
            <person name="Drula E."/>
            <person name="Henrissat B."/>
            <person name="Morin E."/>
            <person name="Kohler A."/>
            <person name="Barry K."/>
            <person name="LaButti K."/>
            <person name="Morin E."/>
            <person name="Salamov A."/>
            <person name="Lipzen A."/>
            <person name="Mereny Z."/>
            <person name="Hegedus B."/>
            <person name="Baldrian P."/>
            <person name="Stursova M."/>
            <person name="Weitz H."/>
            <person name="Taylor A."/>
            <person name="Grigoriev I.V."/>
            <person name="Nagy L.G."/>
            <person name="Martin F."/>
            <person name="Kauserud H."/>
        </authorList>
    </citation>
    <scope>NUCLEOTIDE SEQUENCE</scope>
    <source>
        <strain evidence="1">9284</strain>
    </source>
</reference>
<proteinExistence type="predicted"/>
<accession>A0AAD7G211</accession>
<dbReference type="EMBL" id="JARKIF010000001">
    <property type="protein sequence ID" value="KAJ7651300.1"/>
    <property type="molecule type" value="Genomic_DNA"/>
</dbReference>
<comment type="caution">
    <text evidence="1">The sequence shown here is derived from an EMBL/GenBank/DDBJ whole genome shotgun (WGS) entry which is preliminary data.</text>
</comment>
<gene>
    <name evidence="1" type="ORF">FB45DRAFT_890202</name>
</gene>
<evidence type="ECO:0008006" key="3">
    <source>
        <dbReference type="Google" id="ProtNLM"/>
    </source>
</evidence>
<name>A0AAD7G211_9AGAR</name>
<dbReference type="Proteomes" id="UP001221142">
    <property type="component" value="Unassembled WGS sequence"/>
</dbReference>
<evidence type="ECO:0000313" key="2">
    <source>
        <dbReference type="Proteomes" id="UP001221142"/>
    </source>
</evidence>
<keyword evidence="2" id="KW-1185">Reference proteome</keyword>
<sequence>MADDTHSIPGHEETTDMAKTSGFAGAFFPQCRNVRVMGGTFTSEVRIQQAIQNPRENFQWIGRGEIDIRREMDLGQQMVTAPRYHSSTGTTVRRMYTAKIRGQSEKSVILYEGANAEEECRRYISQHANLWHPNIMQIFGVANFCGKYAVIAQDSLIPHDEYLELHCPSVILGVYLFALWISEAYDVAEYLRHGLAVSGTDKPYWIRHSTGRLCVELEPSRTASTPMLNAYEPVQLAWNWHDSIEESQVLQVLSIPRFHDIVVNELANHRFVALNDQQTDIRIGAILSCPRATDRINELVEVAFLSNIGSNEILADTWRVDRVGEIMEDGWRRFNSEKLCGDGIQLRWWTDEERPVLLLARWISQANHIFKRLCIASDYEDYGFIDCLQITIGIAGPCVQELYPRYFFLCPLEHFSRGSNSFGLPEYPWFWSFDPTGKDRFTGEAAANHGFPAVTVDMVICLHSWDASVYDALRKFHIAKGFDPESQAVAIHLGYPLYQLTSEEEDAFAYFDEEISEPQILNQTGCEDNPEIGPTPLNASFTFPGEPVDTAASVEMQSDNKTSGLLNFLRNWETPQFGSLC</sequence>
<dbReference type="AlphaFoldDB" id="A0AAD7G211"/>